<dbReference type="RefSeq" id="WP_251873669.1">
    <property type="nucleotide sequence ID" value="NZ_CP098755.1"/>
</dbReference>
<feature type="transmembrane region" description="Helical" evidence="1">
    <location>
        <begin position="57"/>
        <end position="77"/>
    </location>
</feature>
<dbReference type="Proteomes" id="UP001056500">
    <property type="component" value="Chromosome"/>
</dbReference>
<feature type="transmembrane region" description="Helical" evidence="1">
    <location>
        <begin position="89"/>
        <end position="113"/>
    </location>
</feature>
<name>A0ABY4WHD2_9BACL</name>
<organism evidence="2 3">
    <name type="scientific">Brevibacillus ruminantium</name>
    <dbReference type="NCBI Taxonomy" id="2950604"/>
    <lineage>
        <taxon>Bacteria</taxon>
        <taxon>Bacillati</taxon>
        <taxon>Bacillota</taxon>
        <taxon>Bacilli</taxon>
        <taxon>Bacillales</taxon>
        <taxon>Paenibacillaceae</taxon>
        <taxon>Brevibacillus</taxon>
    </lineage>
</organism>
<keyword evidence="3" id="KW-1185">Reference proteome</keyword>
<gene>
    <name evidence="2" type="ORF">NDK47_04480</name>
</gene>
<evidence type="ECO:0000313" key="3">
    <source>
        <dbReference type="Proteomes" id="UP001056500"/>
    </source>
</evidence>
<evidence type="ECO:0000256" key="1">
    <source>
        <dbReference type="SAM" id="Phobius"/>
    </source>
</evidence>
<accession>A0ABY4WHD2</accession>
<feature type="transmembrane region" description="Helical" evidence="1">
    <location>
        <begin position="119"/>
        <end position="142"/>
    </location>
</feature>
<proteinExistence type="predicted"/>
<protein>
    <recommendedName>
        <fullName evidence="4">DUF998 domain-containing protein</fullName>
    </recommendedName>
</protein>
<feature type="transmembrane region" description="Helical" evidence="1">
    <location>
        <begin position="154"/>
        <end position="173"/>
    </location>
</feature>
<reference evidence="2" key="1">
    <citation type="submission" date="2022-06" db="EMBL/GenBank/DDBJ databases">
        <title>Genome sequencing of Brevibacillus sp. BB3-R1.</title>
        <authorList>
            <person name="Heo J."/>
            <person name="Lee D."/>
            <person name="Won M."/>
            <person name="Han B.-H."/>
            <person name="Hong S.-B."/>
            <person name="Kwon S.-W."/>
        </authorList>
    </citation>
    <scope>NUCLEOTIDE SEQUENCE</scope>
    <source>
        <strain evidence="2">BB3-R1</strain>
    </source>
</reference>
<keyword evidence="1" id="KW-1133">Transmembrane helix</keyword>
<evidence type="ECO:0008006" key="4">
    <source>
        <dbReference type="Google" id="ProtNLM"/>
    </source>
</evidence>
<keyword evidence="1" id="KW-0812">Transmembrane</keyword>
<dbReference type="EMBL" id="CP098755">
    <property type="protein sequence ID" value="USG66561.1"/>
    <property type="molecule type" value="Genomic_DNA"/>
</dbReference>
<feature type="transmembrane region" description="Helical" evidence="1">
    <location>
        <begin position="179"/>
        <end position="198"/>
    </location>
</feature>
<feature type="transmembrane region" description="Helical" evidence="1">
    <location>
        <begin position="25"/>
        <end position="45"/>
    </location>
</feature>
<sequence length="215" mass="23033">MVPIVGNVQPSSRARPAASSGRIRFAGLACLMGGVLWAVLVVVEHLQVSVASIVTDLLIPVPMLLGMACGPLSLFALRASGSSRMRWGGHIGTSISLLGICSYLAAALSKYVVGYELEFFYPAGALLVGVGMLTLGIVVFVARSLTGWRRMAPLFVGLYYVAMIPFQIVFFIIPSGEPSPILLGFWSVAWILFGYAIWSSAPSVERYASREDTTV</sequence>
<evidence type="ECO:0000313" key="2">
    <source>
        <dbReference type="EMBL" id="USG66561.1"/>
    </source>
</evidence>
<keyword evidence="1" id="KW-0472">Membrane</keyword>